<comment type="caution">
    <text evidence="8">Lacks conserved residue(s) required for the propagation of feature annotation.</text>
</comment>
<dbReference type="GO" id="GO:0005385">
    <property type="term" value="F:zinc ion transmembrane transporter activity"/>
    <property type="evidence" value="ECO:0007669"/>
    <property type="project" value="InterPro"/>
</dbReference>
<name>A0A835RED6_VANPL</name>
<keyword evidence="3 8" id="KW-0813">Transport</keyword>
<dbReference type="InterPro" id="IPR003689">
    <property type="entry name" value="ZIP"/>
</dbReference>
<feature type="transmembrane region" description="Helical" evidence="8">
    <location>
        <begin position="69"/>
        <end position="89"/>
    </location>
</feature>
<keyword evidence="5 8" id="KW-1133">Transmembrane helix</keyword>
<evidence type="ECO:0000256" key="4">
    <source>
        <dbReference type="ARBA" id="ARBA00022692"/>
    </source>
</evidence>
<evidence type="ECO:0000256" key="5">
    <source>
        <dbReference type="ARBA" id="ARBA00022989"/>
    </source>
</evidence>
<feature type="transmembrane region" description="Helical" evidence="8">
    <location>
        <begin position="280"/>
        <end position="300"/>
    </location>
</feature>
<dbReference type="EMBL" id="JADCNL010000004">
    <property type="protein sequence ID" value="KAG0484697.1"/>
    <property type="molecule type" value="Genomic_DNA"/>
</dbReference>
<dbReference type="InterPro" id="IPR004698">
    <property type="entry name" value="Zn/Fe_permease_fun/pln"/>
</dbReference>
<gene>
    <name evidence="9" type="ORF">HPP92_008776</name>
</gene>
<dbReference type="PANTHER" id="PTHR11040">
    <property type="entry name" value="ZINC/IRON TRANSPORTER"/>
    <property type="match status" value="1"/>
</dbReference>
<evidence type="ECO:0000256" key="6">
    <source>
        <dbReference type="ARBA" id="ARBA00023065"/>
    </source>
</evidence>
<dbReference type="AlphaFoldDB" id="A0A835RED6"/>
<feature type="transmembrane region" description="Helical" evidence="8">
    <location>
        <begin position="350"/>
        <end position="369"/>
    </location>
</feature>
<evidence type="ECO:0000313" key="9">
    <source>
        <dbReference type="EMBL" id="KAG0484697.1"/>
    </source>
</evidence>
<dbReference type="Proteomes" id="UP000636800">
    <property type="component" value="Unassembled WGS sequence"/>
</dbReference>
<protein>
    <submittedName>
        <fullName evidence="9">Uncharacterized protein</fullName>
    </submittedName>
</protein>
<feature type="transmembrane region" description="Helical" evidence="8">
    <location>
        <begin position="315"/>
        <end position="338"/>
    </location>
</feature>
<sequence length="370" mass="40060">MHKYLILCIRPFRTRGIHVSTAFVFKYKPPSFRTNFCCLERSLFLLMWAAGDEHDLRCREFTSVKRLKIAAITLNLVAGAVGIAIPFVWSRQHCLIQPAISSRRLFSTARAFAAGVIIAAGSVLALPNAGDRLALLSEKRRYVLLEFPVAEFVATMAALGTLLLERLWTSFYDGRRIVEAKRTRTAISGDEVLSGTEEPLVISCEVDGEVPSGTRHVVVAQLLELGIVTHCFVVGLSLGTSQTTSSTKPLIAALSFHQFCQGFALGGCISQARFGVVKELVMACLFAITTPGGIAVGLVTESFYKPEISAAVEGILGAAASGILIYVALVNLIAVDFVGLQKRSSLSHRIRNYGALFFGAIGASLMAIWM</sequence>
<comment type="caution">
    <text evidence="9">The sequence shown here is derived from an EMBL/GenBank/DDBJ whole genome shotgun (WGS) entry which is preliminary data.</text>
</comment>
<feature type="transmembrane region" description="Helical" evidence="8">
    <location>
        <begin position="142"/>
        <end position="164"/>
    </location>
</feature>
<dbReference type="Pfam" id="PF02535">
    <property type="entry name" value="Zip"/>
    <property type="match status" value="1"/>
</dbReference>
<comment type="similarity">
    <text evidence="2 8">Belongs to the ZIP transporter (TC 2.A.5) family.</text>
</comment>
<comment type="subcellular location">
    <subcellularLocation>
        <location evidence="1 8">Membrane</location>
        <topology evidence="1 8">Multi-pass membrane protein</topology>
    </subcellularLocation>
</comment>
<evidence type="ECO:0000256" key="8">
    <source>
        <dbReference type="RuleBase" id="RU362088"/>
    </source>
</evidence>
<evidence type="ECO:0000256" key="2">
    <source>
        <dbReference type="ARBA" id="ARBA00006939"/>
    </source>
</evidence>
<dbReference type="GO" id="GO:0005886">
    <property type="term" value="C:plasma membrane"/>
    <property type="evidence" value="ECO:0007669"/>
    <property type="project" value="TreeGrafter"/>
</dbReference>
<feature type="transmembrane region" description="Helical" evidence="8">
    <location>
        <begin position="109"/>
        <end position="130"/>
    </location>
</feature>
<organism evidence="9 10">
    <name type="scientific">Vanilla planifolia</name>
    <name type="common">Vanilla</name>
    <dbReference type="NCBI Taxonomy" id="51239"/>
    <lineage>
        <taxon>Eukaryota</taxon>
        <taxon>Viridiplantae</taxon>
        <taxon>Streptophyta</taxon>
        <taxon>Embryophyta</taxon>
        <taxon>Tracheophyta</taxon>
        <taxon>Spermatophyta</taxon>
        <taxon>Magnoliopsida</taxon>
        <taxon>Liliopsida</taxon>
        <taxon>Asparagales</taxon>
        <taxon>Orchidaceae</taxon>
        <taxon>Vanilloideae</taxon>
        <taxon>Vanilleae</taxon>
        <taxon>Vanilla</taxon>
    </lineage>
</organism>
<accession>A0A835RED6</accession>
<keyword evidence="10" id="KW-1185">Reference proteome</keyword>
<feature type="transmembrane region" description="Helical" evidence="8">
    <location>
        <begin position="218"/>
        <end position="238"/>
    </location>
</feature>
<keyword evidence="6 8" id="KW-0406">Ion transport</keyword>
<evidence type="ECO:0000313" key="10">
    <source>
        <dbReference type="Proteomes" id="UP000636800"/>
    </source>
</evidence>
<proteinExistence type="inferred from homology"/>
<evidence type="ECO:0000256" key="3">
    <source>
        <dbReference type="ARBA" id="ARBA00022448"/>
    </source>
</evidence>
<dbReference type="NCBIfam" id="TIGR00820">
    <property type="entry name" value="zip"/>
    <property type="match status" value="1"/>
</dbReference>
<keyword evidence="4 8" id="KW-0812">Transmembrane</keyword>
<evidence type="ECO:0000256" key="1">
    <source>
        <dbReference type="ARBA" id="ARBA00004141"/>
    </source>
</evidence>
<keyword evidence="7 8" id="KW-0472">Membrane</keyword>
<evidence type="ECO:0000256" key="7">
    <source>
        <dbReference type="ARBA" id="ARBA00023136"/>
    </source>
</evidence>
<dbReference type="PANTHER" id="PTHR11040:SF44">
    <property type="entry name" value="PROTEIN ZNTC-RELATED"/>
    <property type="match status" value="1"/>
</dbReference>
<reference evidence="9 10" key="1">
    <citation type="journal article" date="2020" name="Nat. Food">
        <title>A phased Vanilla planifolia genome enables genetic improvement of flavour and production.</title>
        <authorList>
            <person name="Hasing T."/>
            <person name="Tang H."/>
            <person name="Brym M."/>
            <person name="Khazi F."/>
            <person name="Huang T."/>
            <person name="Chambers A.H."/>
        </authorList>
    </citation>
    <scope>NUCLEOTIDE SEQUENCE [LARGE SCALE GENOMIC DNA]</scope>
    <source>
        <tissue evidence="9">Leaf</tissue>
    </source>
</reference>
<dbReference type="OrthoDB" id="507451at2759"/>